<name>A0A8D5JP22_9BACT</name>
<dbReference type="KEGG" id="dbk:DGMP_14930"/>
<organism evidence="2 3">
    <name type="scientific">Desulfomarina profundi</name>
    <dbReference type="NCBI Taxonomy" id="2772557"/>
    <lineage>
        <taxon>Bacteria</taxon>
        <taxon>Pseudomonadati</taxon>
        <taxon>Thermodesulfobacteriota</taxon>
        <taxon>Desulfobulbia</taxon>
        <taxon>Desulfobulbales</taxon>
        <taxon>Desulfobulbaceae</taxon>
        <taxon>Desulfomarina</taxon>
    </lineage>
</organism>
<protein>
    <recommendedName>
        <fullName evidence="1">Serine aminopeptidase S33 domain-containing protein</fullName>
    </recommendedName>
</protein>
<evidence type="ECO:0000313" key="2">
    <source>
        <dbReference type="EMBL" id="BCL60800.1"/>
    </source>
</evidence>
<proteinExistence type="predicted"/>
<dbReference type="PANTHER" id="PTHR12277:SF81">
    <property type="entry name" value="PROTEIN ABHD13"/>
    <property type="match status" value="1"/>
</dbReference>
<dbReference type="EMBL" id="AP024086">
    <property type="protein sequence ID" value="BCL60800.1"/>
    <property type="molecule type" value="Genomic_DNA"/>
</dbReference>
<evidence type="ECO:0000313" key="3">
    <source>
        <dbReference type="Proteomes" id="UP000826725"/>
    </source>
</evidence>
<dbReference type="AlphaFoldDB" id="A0A8D5JP22"/>
<reference evidence="2" key="1">
    <citation type="submission" date="2020-09" db="EMBL/GenBank/DDBJ databases">
        <title>Desulfogranum mesoprofundum gen. nov., sp. nov., a novel mesophilic, sulfate-reducing chemolithoautotroph isolated from a deep-sea hydrothermal vent chimney in the Suiyo Seamount.</title>
        <authorList>
            <person name="Hashimoto Y."/>
            <person name="Nakagawa S."/>
        </authorList>
    </citation>
    <scope>NUCLEOTIDE SEQUENCE</scope>
    <source>
        <strain evidence="2">KT2</strain>
    </source>
</reference>
<sequence length="203" mass="22492">MFAETLIQNGINIFMITVNPYNPKKGQPTITALMSSLSKILEKIKECMADNKLTGKLFVNAKSIGSAFALELASNFPDEFKGVILESSVCDTIPFLEAAGVEKDNLGFSEDEGFNNLKKIEKIKLPTMFLHGSRDTLVAPALAEKLQASSGARTKQFHLVPGADHWSVAEAAGDLYYQTIKIFVDSVCGINTWRQRRRKFRKS</sequence>
<gene>
    <name evidence="2" type="ORF">DGMP_14930</name>
</gene>
<feature type="domain" description="Serine aminopeptidase S33" evidence="1">
    <location>
        <begin position="118"/>
        <end position="167"/>
    </location>
</feature>
<dbReference type="Proteomes" id="UP000826725">
    <property type="component" value="Chromosome"/>
</dbReference>
<dbReference type="PANTHER" id="PTHR12277">
    <property type="entry name" value="ALPHA/BETA HYDROLASE DOMAIN-CONTAINING PROTEIN"/>
    <property type="match status" value="1"/>
</dbReference>
<dbReference type="Pfam" id="PF12146">
    <property type="entry name" value="Hydrolase_4"/>
    <property type="match status" value="1"/>
</dbReference>
<dbReference type="InterPro" id="IPR022742">
    <property type="entry name" value="Hydrolase_4"/>
</dbReference>
<accession>A0A8D5JP22</accession>
<evidence type="ECO:0000259" key="1">
    <source>
        <dbReference type="Pfam" id="PF12146"/>
    </source>
</evidence>
<keyword evidence="3" id="KW-1185">Reference proteome</keyword>